<dbReference type="InterPro" id="IPR050971">
    <property type="entry name" value="Cadherin-domain_protein"/>
</dbReference>
<dbReference type="NCBIfam" id="TIGR04183">
    <property type="entry name" value="Por_Secre_tail"/>
    <property type="match status" value="1"/>
</dbReference>
<comment type="subcellular location">
    <subcellularLocation>
        <location evidence="1">Membrane</location>
    </subcellularLocation>
</comment>
<dbReference type="InterPro" id="IPR026444">
    <property type="entry name" value="Secre_tail"/>
</dbReference>
<evidence type="ECO:0000313" key="12">
    <source>
        <dbReference type="EMBL" id="SEP55973.1"/>
    </source>
</evidence>
<dbReference type="InterPro" id="IPR002126">
    <property type="entry name" value="Cadherin-like_dom"/>
</dbReference>
<dbReference type="Gene3D" id="2.60.40.60">
    <property type="entry name" value="Cadherins"/>
    <property type="match status" value="4"/>
</dbReference>
<dbReference type="InterPro" id="IPR044023">
    <property type="entry name" value="Ig_7"/>
</dbReference>
<dbReference type="Pfam" id="PF18962">
    <property type="entry name" value="Por_Secre_tail"/>
    <property type="match status" value="1"/>
</dbReference>
<evidence type="ECO:0000313" key="13">
    <source>
        <dbReference type="Proteomes" id="UP000198648"/>
    </source>
</evidence>
<dbReference type="SMART" id="SM00560">
    <property type="entry name" value="LamGL"/>
    <property type="match status" value="2"/>
</dbReference>
<keyword evidence="8" id="KW-0472">Membrane</keyword>
<dbReference type="SUPFAM" id="SSF49313">
    <property type="entry name" value="Cadherin-like"/>
    <property type="match status" value="4"/>
</dbReference>
<dbReference type="STRING" id="1299341.SAMN05444005_101258"/>
<evidence type="ECO:0000256" key="9">
    <source>
        <dbReference type="ARBA" id="ARBA00023157"/>
    </source>
</evidence>
<evidence type="ECO:0000256" key="6">
    <source>
        <dbReference type="ARBA" id="ARBA00022889"/>
    </source>
</evidence>
<reference evidence="12 13" key="1">
    <citation type="submission" date="2016-10" db="EMBL/GenBank/DDBJ databases">
        <authorList>
            <person name="de Groot N.N."/>
        </authorList>
    </citation>
    <scope>NUCLEOTIDE SEQUENCE [LARGE SCALE GENOMIC DNA]</scope>
    <source>
        <strain evidence="12 13">DSM 27078</strain>
    </source>
</reference>
<dbReference type="InterPro" id="IPR013320">
    <property type="entry name" value="ConA-like_dom_sf"/>
</dbReference>
<dbReference type="GO" id="GO:0007156">
    <property type="term" value="P:homophilic cell adhesion via plasma membrane adhesion molecules"/>
    <property type="evidence" value="ECO:0007669"/>
    <property type="project" value="InterPro"/>
</dbReference>
<feature type="domain" description="Cadherin" evidence="11">
    <location>
        <begin position="500"/>
        <end position="592"/>
    </location>
</feature>
<dbReference type="SUPFAM" id="SSF49899">
    <property type="entry name" value="Concanavalin A-like lectins/glucanases"/>
    <property type="match status" value="2"/>
</dbReference>
<dbReference type="GO" id="GO:0005975">
    <property type="term" value="P:carbohydrate metabolic process"/>
    <property type="evidence" value="ECO:0007669"/>
    <property type="project" value="UniProtKB-ARBA"/>
</dbReference>
<keyword evidence="9" id="KW-1015">Disulfide bond</keyword>
<dbReference type="Gene3D" id="2.60.120.200">
    <property type="match status" value="2"/>
</dbReference>
<dbReference type="Pfam" id="PF19081">
    <property type="entry name" value="Ig_7"/>
    <property type="match status" value="1"/>
</dbReference>
<evidence type="ECO:0000256" key="8">
    <source>
        <dbReference type="ARBA" id="ARBA00023136"/>
    </source>
</evidence>
<evidence type="ECO:0000256" key="2">
    <source>
        <dbReference type="ARBA" id="ARBA00022692"/>
    </source>
</evidence>
<dbReference type="OrthoDB" id="1086662at2"/>
<name>A0A1H8YV88_9FLAO</name>
<dbReference type="PANTHER" id="PTHR24025:SF23">
    <property type="entry name" value="NEURAL-CADHERIN"/>
    <property type="match status" value="1"/>
</dbReference>
<dbReference type="GO" id="GO:0005911">
    <property type="term" value="C:cell-cell junction"/>
    <property type="evidence" value="ECO:0007669"/>
    <property type="project" value="TreeGrafter"/>
</dbReference>
<dbReference type="PRINTS" id="PR00205">
    <property type="entry name" value="CADHERIN"/>
</dbReference>
<keyword evidence="3 10" id="KW-0732">Signal</keyword>
<dbReference type="AlphaFoldDB" id="A0A1H8YV88"/>
<dbReference type="GO" id="GO:0016020">
    <property type="term" value="C:membrane"/>
    <property type="evidence" value="ECO:0007669"/>
    <property type="project" value="UniProtKB-SubCell"/>
</dbReference>
<keyword evidence="5" id="KW-0106">Calcium</keyword>
<evidence type="ECO:0000256" key="10">
    <source>
        <dbReference type="SAM" id="SignalP"/>
    </source>
</evidence>
<feature type="signal peptide" evidence="10">
    <location>
        <begin position="1"/>
        <end position="20"/>
    </location>
</feature>
<dbReference type="Proteomes" id="UP000198648">
    <property type="component" value="Unassembled WGS sequence"/>
</dbReference>
<dbReference type="SMART" id="SM00736">
    <property type="entry name" value="CADG"/>
    <property type="match status" value="3"/>
</dbReference>
<feature type="chain" id="PRO_5011766466" evidence="10">
    <location>
        <begin position="21"/>
        <end position="1234"/>
    </location>
</feature>
<gene>
    <name evidence="12" type="ORF">SAMN05444005_101258</name>
</gene>
<dbReference type="PROSITE" id="PS50268">
    <property type="entry name" value="CADHERIN_2"/>
    <property type="match status" value="4"/>
</dbReference>
<evidence type="ECO:0000256" key="7">
    <source>
        <dbReference type="ARBA" id="ARBA00022989"/>
    </source>
</evidence>
<keyword evidence="6" id="KW-0130">Cell adhesion</keyword>
<feature type="domain" description="Cadherin" evidence="11">
    <location>
        <begin position="299"/>
        <end position="392"/>
    </location>
</feature>
<feature type="domain" description="Cadherin" evidence="11">
    <location>
        <begin position="192"/>
        <end position="292"/>
    </location>
</feature>
<protein>
    <submittedName>
        <fullName evidence="12">Por secretion system C-terminal sorting domain-containing protein</fullName>
    </submittedName>
</protein>
<dbReference type="InterPro" id="IPR015919">
    <property type="entry name" value="Cadherin-like_sf"/>
</dbReference>
<evidence type="ECO:0000259" key="11">
    <source>
        <dbReference type="PROSITE" id="PS50268"/>
    </source>
</evidence>
<keyword evidence="2" id="KW-0812">Transmembrane</keyword>
<dbReference type="SMART" id="SM00112">
    <property type="entry name" value="CA"/>
    <property type="match status" value="4"/>
</dbReference>
<dbReference type="Pfam" id="PF13385">
    <property type="entry name" value="Laminin_G_3"/>
    <property type="match status" value="2"/>
</dbReference>
<keyword evidence="13" id="KW-1185">Reference proteome</keyword>
<dbReference type="EMBL" id="FOEI01000001">
    <property type="protein sequence ID" value="SEP55973.1"/>
    <property type="molecule type" value="Genomic_DNA"/>
</dbReference>
<evidence type="ECO:0000256" key="3">
    <source>
        <dbReference type="ARBA" id="ARBA00022729"/>
    </source>
</evidence>
<dbReference type="PANTHER" id="PTHR24025">
    <property type="entry name" value="DESMOGLEIN FAMILY MEMBER"/>
    <property type="match status" value="1"/>
</dbReference>
<feature type="domain" description="Cadherin" evidence="11">
    <location>
        <begin position="392"/>
        <end position="492"/>
    </location>
</feature>
<organism evidence="12 13">
    <name type="scientific">Flavobacterium urocaniciphilum</name>
    <dbReference type="NCBI Taxonomy" id="1299341"/>
    <lineage>
        <taxon>Bacteria</taxon>
        <taxon>Pseudomonadati</taxon>
        <taxon>Bacteroidota</taxon>
        <taxon>Flavobacteriia</taxon>
        <taxon>Flavobacteriales</taxon>
        <taxon>Flavobacteriaceae</taxon>
        <taxon>Flavobacterium</taxon>
    </lineage>
</organism>
<dbReference type="RefSeq" id="WP_091464090.1">
    <property type="nucleotide sequence ID" value="NZ_FOEI01000001.1"/>
</dbReference>
<dbReference type="InterPro" id="IPR006644">
    <property type="entry name" value="Cadg"/>
</dbReference>
<keyword evidence="4" id="KW-0677">Repeat</keyword>
<evidence type="ECO:0000256" key="4">
    <source>
        <dbReference type="ARBA" id="ARBA00022737"/>
    </source>
</evidence>
<dbReference type="CDD" id="cd11304">
    <property type="entry name" value="Cadherin_repeat"/>
    <property type="match status" value="4"/>
</dbReference>
<dbReference type="GO" id="GO:0004553">
    <property type="term" value="F:hydrolase activity, hydrolyzing O-glycosyl compounds"/>
    <property type="evidence" value="ECO:0007669"/>
    <property type="project" value="UniProtKB-ARBA"/>
</dbReference>
<dbReference type="GO" id="GO:0005509">
    <property type="term" value="F:calcium ion binding"/>
    <property type="evidence" value="ECO:0007669"/>
    <property type="project" value="InterPro"/>
</dbReference>
<proteinExistence type="predicted"/>
<keyword evidence="7" id="KW-1133">Transmembrane helix</keyword>
<evidence type="ECO:0000256" key="1">
    <source>
        <dbReference type="ARBA" id="ARBA00004370"/>
    </source>
</evidence>
<evidence type="ECO:0000256" key="5">
    <source>
        <dbReference type="ARBA" id="ARBA00022837"/>
    </source>
</evidence>
<sequence>MKKNYLLSFFSCLFTLLSFSQTTYDFSTDAAIVAGSPWNTQANITIGGVAYTLTSGGNGSFSNVGSGGESNSKCLRKDGSGGDSFTLQRADGQPFQFYGIWVNQQGMNSYSAFYALPPWYTLTANTYTYNDMTPMTPGTAWNNYTFSSAAISPGAGGVYTTSVSINFKAIIYYAIDNIIVGPAIVPNTAPTNMALSASSVNENVAANTTVGTLSSTDSNAGDTFTYTLVSGTGSTDNASFNISGSSLRITNSPDFETKSSYSIRVRTTDQGSLFYEKQFTVSINDINESPSDIGLSATSVNENVAANTTVGSLSSTDVDASNTFTYSLVAGTGSTDNASFNISGSNLRITNSPDFETKSSYSIRVRTTDQGSLTFEKQFTITINNINEGPTDISLSASSLNENVAANTTVGTLSSTDADAGNTFTYSLVAGTGSTDNASFNISGSNLRITNSPDFETKNSYSIRVRSTDQGALTFEKQFTVTINNVNENPTDISLSASAINENVAANSTVGNFSTTDVDAGNTFTYTLVGGTGSIDNASFNISGSGLRITNSPDFETKSSYSIRVRTTDQGGLFFEKQFTITINDLAETPATHLHFDGTNDFVANTTPYTNFTNQISVEFWVYRTGTIATGSGIGQSGATDSMATNVWLMHGNTDNTFSFLVNDAGTWKNSNNSAVIPLNTWTHIAGVADANGVRIYVNGALSNSTTNGISTSILANASAQLQIGKDARFATGSGRNFNGSFDDVRVWNVARTANQINGSKNCELQGTESGLVTYYKFNQGFDQGNNTAITTLTATTGSNGALSNFTSNGTTSNWLAGSAVTTGSIIPSSPVISSPVIYYQGDTASALTATVGANGTGLLWYTVASGGIGSTTAPTPSTATVGNISYWVSSSNANGCESARQEIVVTVNALVPATHLNFDGTNDNVALPATAINNLPQGSIEVWIYPTATTLDNQTICSKQSNSENSYATLTLGGGNAAIGKLHYQSKNGAYILSNATISANQWTHVVVTFTNTQAQIYINGTLDATAVGDFSLPNDTSVTATTIGAWLGDGGGQYFKGNIDEFRVWNAVLTPLDITNTMNCELQGSQTNIVTYYKFNQGNDTVSNAGINSLTDAVGSNTGTLSNFALTGATSNWKMGSTISNGNTCTALSSNDFAIENNIKLYPNPTSNILYIEFNDLSNVVVELIDLNGRVLMNKTLSSTSNSIDLSSYNTAIYLLKVSSNEGASTYKIVKQ</sequence>
<accession>A0A1H8YV88</accession>
<dbReference type="InterPro" id="IPR006558">
    <property type="entry name" value="LamG-like"/>
</dbReference>